<evidence type="ECO:0000256" key="1">
    <source>
        <dbReference type="SAM" id="Phobius"/>
    </source>
</evidence>
<dbReference type="InterPro" id="IPR035897">
    <property type="entry name" value="Toll_tir_struct_dom_sf"/>
</dbReference>
<dbReference type="PROSITE" id="PS50104">
    <property type="entry name" value="TIR"/>
    <property type="match status" value="1"/>
</dbReference>
<evidence type="ECO:0000313" key="3">
    <source>
        <dbReference type="EMBL" id="RDE52154.1"/>
    </source>
</evidence>
<keyword evidence="1" id="KW-1133">Transmembrane helix</keyword>
<protein>
    <submittedName>
        <fullName evidence="3">Toll/interleukin-1 receptor domain-containing protein</fullName>
    </submittedName>
</protein>
<keyword evidence="3" id="KW-0675">Receptor</keyword>
<dbReference type="InterPro" id="IPR000157">
    <property type="entry name" value="TIR_dom"/>
</dbReference>
<feature type="domain" description="TIR" evidence="2">
    <location>
        <begin position="1"/>
        <end position="130"/>
    </location>
</feature>
<reference evidence="3 4" key="1">
    <citation type="submission" date="2018-05" db="EMBL/GenBank/DDBJ databases">
        <title>Integrated omic analyses show evidence that a Ca. Accumulibacter phosphatis strain performs denitrification under micro-aerobic conditions.</title>
        <authorList>
            <person name="Camejo P.Y."/>
            <person name="Katherine M.D."/>
            <person name="Daniel N.R."/>
        </authorList>
    </citation>
    <scope>NUCLEOTIDE SEQUENCE [LARGE SCALE GENOMIC DNA]</scope>
    <source>
        <strain evidence="3">UW-LDO-IC</strain>
    </source>
</reference>
<accession>A0A369XQ94</accession>
<name>A0A369XQ94_9PROT</name>
<dbReference type="Proteomes" id="UP000253831">
    <property type="component" value="Unassembled WGS sequence"/>
</dbReference>
<feature type="transmembrane region" description="Helical" evidence="1">
    <location>
        <begin position="140"/>
        <end position="160"/>
    </location>
</feature>
<dbReference type="EMBL" id="QPGA01000002">
    <property type="protein sequence ID" value="RDE52154.1"/>
    <property type="molecule type" value="Genomic_DNA"/>
</dbReference>
<dbReference type="Pfam" id="PF13676">
    <property type="entry name" value="TIR_2"/>
    <property type="match status" value="1"/>
</dbReference>
<dbReference type="AlphaFoldDB" id="A0A369XQ94"/>
<proteinExistence type="predicted"/>
<gene>
    <name evidence="3" type="ORF">DVS81_02685</name>
</gene>
<keyword evidence="1" id="KW-0812">Transmembrane</keyword>
<organism evidence="3 4">
    <name type="scientific">Candidatus Accumulibacter meliphilus</name>
    <dbReference type="NCBI Taxonomy" id="2211374"/>
    <lineage>
        <taxon>Bacteria</taxon>
        <taxon>Pseudomonadati</taxon>
        <taxon>Pseudomonadota</taxon>
        <taxon>Betaproteobacteria</taxon>
        <taxon>Candidatus Accumulibacter</taxon>
    </lineage>
</organism>
<sequence length="266" mass="29805">MKVFVSYASEDGQTASEIAAALRDAHFKVFFDRTSLFPQSAIHETIRRELESSDIVIFLLSSFFLCRGRYTLNEVEFAQRKWPAPAGHVFSVELLDVVPDLVPGYLRSAGRIRTEGRAASAAVAAVVEAGKKLRCQRRRFVLSVSAGLAIFIIIAGYAIWHRVPAFSGRAVETYNLVASSGSWQAVAPSRLIITEARLQEAEGYSRGDEAGREKALQLYRKIITDLEPADRARLDQRLLREAEADYDRNYTSDALRKYKALLSRSR</sequence>
<evidence type="ECO:0000313" key="4">
    <source>
        <dbReference type="Proteomes" id="UP000253831"/>
    </source>
</evidence>
<comment type="caution">
    <text evidence="3">The sequence shown here is derived from an EMBL/GenBank/DDBJ whole genome shotgun (WGS) entry which is preliminary data.</text>
</comment>
<dbReference type="GO" id="GO:0007165">
    <property type="term" value="P:signal transduction"/>
    <property type="evidence" value="ECO:0007669"/>
    <property type="project" value="InterPro"/>
</dbReference>
<dbReference type="Gene3D" id="3.40.50.10140">
    <property type="entry name" value="Toll/interleukin-1 receptor homology (TIR) domain"/>
    <property type="match status" value="1"/>
</dbReference>
<keyword evidence="1" id="KW-0472">Membrane</keyword>
<evidence type="ECO:0000259" key="2">
    <source>
        <dbReference type="PROSITE" id="PS50104"/>
    </source>
</evidence>
<dbReference type="SUPFAM" id="SSF52200">
    <property type="entry name" value="Toll/Interleukin receptor TIR domain"/>
    <property type="match status" value="1"/>
</dbReference>